<name>A0A6L5X4F3_9FIRM</name>
<dbReference type="Proteomes" id="UP000481852">
    <property type="component" value="Unassembled WGS sequence"/>
</dbReference>
<dbReference type="RefSeq" id="WP_321048453.1">
    <property type="nucleotide sequence ID" value="NZ_JAXFDQ010000013.1"/>
</dbReference>
<dbReference type="AlphaFoldDB" id="A0A6L5X4F3"/>
<feature type="DNA-binding region" description="OmpR/PhoB-type" evidence="9">
    <location>
        <begin position="134"/>
        <end position="232"/>
    </location>
</feature>
<dbReference type="GO" id="GO:0000156">
    <property type="term" value="F:phosphorelay response regulator activity"/>
    <property type="evidence" value="ECO:0007669"/>
    <property type="project" value="TreeGrafter"/>
</dbReference>
<keyword evidence="3" id="KW-0902">Two-component regulatory system</keyword>
<dbReference type="CDD" id="cd00383">
    <property type="entry name" value="trans_reg_C"/>
    <property type="match status" value="1"/>
</dbReference>
<dbReference type="Pfam" id="PF00486">
    <property type="entry name" value="Trans_reg_C"/>
    <property type="match status" value="1"/>
</dbReference>
<evidence type="ECO:0000256" key="1">
    <source>
        <dbReference type="ARBA" id="ARBA00018672"/>
    </source>
</evidence>
<dbReference type="SMART" id="SM00862">
    <property type="entry name" value="Trans_reg_C"/>
    <property type="match status" value="1"/>
</dbReference>
<feature type="domain" description="OmpR/PhoB-type" evidence="11">
    <location>
        <begin position="134"/>
        <end position="232"/>
    </location>
</feature>
<dbReference type="PANTHER" id="PTHR48111">
    <property type="entry name" value="REGULATOR OF RPOS"/>
    <property type="match status" value="1"/>
</dbReference>
<gene>
    <name evidence="12" type="ORF">FYJ35_01460</name>
</gene>
<evidence type="ECO:0000256" key="7">
    <source>
        <dbReference type="ARBA" id="ARBA00024867"/>
    </source>
</evidence>
<evidence type="ECO:0000256" key="8">
    <source>
        <dbReference type="PROSITE-ProRule" id="PRU00169"/>
    </source>
</evidence>
<dbReference type="Gene3D" id="3.40.50.2300">
    <property type="match status" value="1"/>
</dbReference>
<keyword evidence="2 8" id="KW-0597">Phosphoprotein</keyword>
<keyword evidence="13" id="KW-1185">Reference proteome</keyword>
<evidence type="ECO:0000256" key="4">
    <source>
        <dbReference type="ARBA" id="ARBA00023015"/>
    </source>
</evidence>
<dbReference type="SUPFAM" id="SSF46894">
    <property type="entry name" value="C-terminal effector domain of the bipartite response regulators"/>
    <property type="match status" value="1"/>
</dbReference>
<dbReference type="InterPro" id="IPR036388">
    <property type="entry name" value="WH-like_DNA-bd_sf"/>
</dbReference>
<proteinExistence type="predicted"/>
<dbReference type="GO" id="GO:0006355">
    <property type="term" value="P:regulation of DNA-templated transcription"/>
    <property type="evidence" value="ECO:0007669"/>
    <property type="project" value="InterPro"/>
</dbReference>
<dbReference type="InterPro" id="IPR001867">
    <property type="entry name" value="OmpR/PhoB-type_DNA-bd"/>
</dbReference>
<dbReference type="InterPro" id="IPR039420">
    <property type="entry name" value="WalR-like"/>
</dbReference>
<protein>
    <recommendedName>
        <fullName evidence="1">Stage 0 sporulation protein A homolog</fullName>
    </recommendedName>
</protein>
<evidence type="ECO:0000259" key="11">
    <source>
        <dbReference type="PROSITE" id="PS51755"/>
    </source>
</evidence>
<dbReference type="EMBL" id="VULZ01000001">
    <property type="protein sequence ID" value="MSS13724.1"/>
    <property type="molecule type" value="Genomic_DNA"/>
</dbReference>
<dbReference type="GO" id="GO:0032993">
    <property type="term" value="C:protein-DNA complex"/>
    <property type="evidence" value="ECO:0007669"/>
    <property type="project" value="TreeGrafter"/>
</dbReference>
<evidence type="ECO:0000313" key="12">
    <source>
        <dbReference type="EMBL" id="MSS13724.1"/>
    </source>
</evidence>
<sequence length="235" mass="26639">MAEENRKVIYAADDEENIRTLIDTYLTQAGFDVRVFSDGDSLFAQFQKQRCDLVVLDIMMPGTDGLTICRKIRGLSKVPIVILTARESELDYITGLSMGGDDYIIKPFRPSIFVMRVRALLRRVDMERQSQKGEKPLSFGDVTLDENSQLVLVNGRDAGLTITERALFRYLIENSDRALSREKLLRDVWGIGPDIETRVADETVRRVRKKLSAAGSRVRINAIWGYGYRLGEGDI</sequence>
<feature type="modified residue" description="4-aspartylphosphate" evidence="8">
    <location>
        <position position="57"/>
    </location>
</feature>
<evidence type="ECO:0000259" key="10">
    <source>
        <dbReference type="PROSITE" id="PS50110"/>
    </source>
</evidence>
<comment type="function">
    <text evidence="7">May play the central regulatory role in sporulation. It may be an element of the effector pathway responsible for the activation of sporulation genes in response to nutritional stress. Spo0A may act in concert with spo0H (a sigma factor) to control the expression of some genes that are critical to the sporulation process.</text>
</comment>
<accession>A0A6L5X4F3</accession>
<dbReference type="Gene3D" id="6.10.250.690">
    <property type="match status" value="1"/>
</dbReference>
<evidence type="ECO:0000313" key="13">
    <source>
        <dbReference type="Proteomes" id="UP000481852"/>
    </source>
</evidence>
<dbReference type="PROSITE" id="PS51755">
    <property type="entry name" value="OMPR_PHOB"/>
    <property type="match status" value="1"/>
</dbReference>
<evidence type="ECO:0000256" key="5">
    <source>
        <dbReference type="ARBA" id="ARBA00023125"/>
    </source>
</evidence>
<reference evidence="12 13" key="1">
    <citation type="submission" date="2019-08" db="EMBL/GenBank/DDBJ databases">
        <title>In-depth cultivation of the pig gut microbiome towards novel bacterial diversity and tailored functional studies.</title>
        <authorList>
            <person name="Wylensek D."/>
            <person name="Hitch T.C.A."/>
            <person name="Clavel T."/>
        </authorList>
    </citation>
    <scope>NUCLEOTIDE SEQUENCE [LARGE SCALE GENOMIC DNA]</scope>
    <source>
        <strain evidence="12 13">Oil+RF-744-WCA-WT-11</strain>
    </source>
</reference>
<dbReference type="GO" id="GO:0000976">
    <property type="term" value="F:transcription cis-regulatory region binding"/>
    <property type="evidence" value="ECO:0007669"/>
    <property type="project" value="TreeGrafter"/>
</dbReference>
<keyword evidence="5 9" id="KW-0238">DNA-binding</keyword>
<dbReference type="InterPro" id="IPR016032">
    <property type="entry name" value="Sig_transdc_resp-reg_C-effctor"/>
</dbReference>
<dbReference type="FunFam" id="3.40.50.2300:FF:000001">
    <property type="entry name" value="DNA-binding response regulator PhoB"/>
    <property type="match status" value="1"/>
</dbReference>
<dbReference type="Pfam" id="PF00072">
    <property type="entry name" value="Response_reg"/>
    <property type="match status" value="1"/>
</dbReference>
<dbReference type="Gene3D" id="1.10.10.10">
    <property type="entry name" value="Winged helix-like DNA-binding domain superfamily/Winged helix DNA-binding domain"/>
    <property type="match status" value="1"/>
</dbReference>
<dbReference type="SUPFAM" id="SSF52172">
    <property type="entry name" value="CheY-like"/>
    <property type="match status" value="1"/>
</dbReference>
<keyword evidence="6" id="KW-0804">Transcription</keyword>
<evidence type="ECO:0000256" key="9">
    <source>
        <dbReference type="PROSITE-ProRule" id="PRU01091"/>
    </source>
</evidence>
<evidence type="ECO:0000256" key="6">
    <source>
        <dbReference type="ARBA" id="ARBA00023163"/>
    </source>
</evidence>
<dbReference type="PROSITE" id="PS50110">
    <property type="entry name" value="RESPONSE_REGULATORY"/>
    <property type="match status" value="1"/>
</dbReference>
<keyword evidence="4" id="KW-0805">Transcription regulation</keyword>
<comment type="caution">
    <text evidence="12">The sequence shown here is derived from an EMBL/GenBank/DDBJ whole genome shotgun (WGS) entry which is preliminary data.</text>
</comment>
<evidence type="ECO:0000256" key="3">
    <source>
        <dbReference type="ARBA" id="ARBA00023012"/>
    </source>
</evidence>
<dbReference type="InterPro" id="IPR001789">
    <property type="entry name" value="Sig_transdc_resp-reg_receiver"/>
</dbReference>
<evidence type="ECO:0000256" key="2">
    <source>
        <dbReference type="ARBA" id="ARBA00022553"/>
    </source>
</evidence>
<feature type="domain" description="Response regulatory" evidence="10">
    <location>
        <begin position="8"/>
        <end position="121"/>
    </location>
</feature>
<dbReference type="CDD" id="cd17574">
    <property type="entry name" value="REC_OmpR"/>
    <property type="match status" value="1"/>
</dbReference>
<dbReference type="GO" id="GO:0005829">
    <property type="term" value="C:cytosol"/>
    <property type="evidence" value="ECO:0007669"/>
    <property type="project" value="TreeGrafter"/>
</dbReference>
<dbReference type="SMART" id="SM00448">
    <property type="entry name" value="REC"/>
    <property type="match status" value="1"/>
</dbReference>
<dbReference type="PANTHER" id="PTHR48111:SF21">
    <property type="entry name" value="DNA-BINDING DUAL MASTER TRANSCRIPTIONAL REGULATOR RPAA"/>
    <property type="match status" value="1"/>
</dbReference>
<dbReference type="InterPro" id="IPR011006">
    <property type="entry name" value="CheY-like_superfamily"/>
</dbReference>
<organism evidence="12 13">
    <name type="scientific">Porcincola intestinalis</name>
    <dbReference type="NCBI Taxonomy" id="2606632"/>
    <lineage>
        <taxon>Bacteria</taxon>
        <taxon>Bacillati</taxon>
        <taxon>Bacillota</taxon>
        <taxon>Clostridia</taxon>
        <taxon>Lachnospirales</taxon>
        <taxon>Lachnospiraceae</taxon>
        <taxon>Porcincola</taxon>
    </lineage>
</organism>